<gene>
    <name evidence="3" type="ORF">BDKNPLJD_00795</name>
    <name evidence="2" type="ORF">LHEJCM1062_06080</name>
</gene>
<dbReference type="InterPro" id="IPR029035">
    <property type="entry name" value="DHS-like_NAD/FAD-binding_dom"/>
</dbReference>
<reference evidence="3" key="1">
    <citation type="submission" date="2018-01" db="EMBL/GenBank/DDBJ databases">
        <authorList>
            <person name="Gaut B.S."/>
            <person name="Morton B.R."/>
            <person name="Clegg M.T."/>
            <person name="Duvall M.R."/>
        </authorList>
    </citation>
    <scope>NUCLEOTIDE SEQUENCE</scope>
    <source>
        <strain evidence="3">Lactobacillus helveticus</strain>
    </source>
</reference>
<evidence type="ECO:0008006" key="4">
    <source>
        <dbReference type="Google" id="ProtNLM"/>
    </source>
</evidence>
<reference evidence="2" key="2">
    <citation type="submission" date="2020-07" db="EMBL/GenBank/DDBJ databases">
        <title>Draft genome sequence of Lactobacillus helveticus strain JCM 1062.</title>
        <authorList>
            <person name="Endo A."/>
            <person name="Maeno S."/>
            <person name="Kido Y."/>
        </authorList>
    </citation>
    <scope>NUCLEOTIDE SEQUENCE</scope>
    <source>
        <strain evidence="2">JCM 1062</strain>
    </source>
</reference>
<feature type="region of interest" description="Disordered" evidence="1">
    <location>
        <begin position="200"/>
        <end position="224"/>
    </location>
</feature>
<proteinExistence type="predicted"/>
<sequence>MNKIDELIKHVKDADAIVVSAGSGMSRATGLAFWYENSPLYMDNMKYFAKKYGFNGLSQGFYNRFESEEEHWAFLLELYKMMNEIPPQKPTYEYLKNLIGDKPVHYVTTNQDFQIDQKQINAFQDFIQKYEDKKLVVLELGIGPRNQMIKVPSMQLVVADINSRYITINKGELNIPDIIADRSIGFSASIGDAFKEIMTGKSHGATTQGPTKPQPKPELTPEQKAEQAKVMQQFYPDYMVDSGIRPSSFPMYLTIDQKHPSYLHTVQYGQSMMYSIGDAAIVHCFTQDG</sequence>
<dbReference type="RefSeq" id="WP_236656755.1">
    <property type="nucleotide sequence ID" value="NZ_BLYS01000042.1"/>
</dbReference>
<dbReference type="SUPFAM" id="SSF52467">
    <property type="entry name" value="DHS-like NAD/FAD-binding domain"/>
    <property type="match status" value="1"/>
</dbReference>
<evidence type="ECO:0000313" key="3">
    <source>
        <dbReference type="EMBL" id="SPB23721.1"/>
    </source>
</evidence>
<dbReference type="AlphaFoldDB" id="A0A2X0QWW4"/>
<organism evidence="3">
    <name type="scientific">Lactobacillus helveticus</name>
    <name type="common">Lactobacillus suntoryeus</name>
    <dbReference type="NCBI Taxonomy" id="1587"/>
    <lineage>
        <taxon>Bacteria</taxon>
        <taxon>Bacillati</taxon>
        <taxon>Bacillota</taxon>
        <taxon>Bacilli</taxon>
        <taxon>Lactobacillales</taxon>
        <taxon>Lactobacillaceae</taxon>
        <taxon>Lactobacillus</taxon>
    </lineage>
</organism>
<accession>A0A2X0QWW4</accession>
<protein>
    <recommendedName>
        <fullName evidence="4">SIR2 family protein</fullName>
    </recommendedName>
</protein>
<dbReference type="EMBL" id="OGTV01000046">
    <property type="protein sequence ID" value="SPB23721.1"/>
    <property type="molecule type" value="Genomic_DNA"/>
</dbReference>
<name>A0A2X0QWW4_LACHE</name>
<evidence type="ECO:0000313" key="2">
    <source>
        <dbReference type="EMBL" id="GFP12736.1"/>
    </source>
</evidence>
<evidence type="ECO:0000256" key="1">
    <source>
        <dbReference type="SAM" id="MobiDB-lite"/>
    </source>
</evidence>
<dbReference type="EMBL" id="BLYV01000128">
    <property type="protein sequence ID" value="GFP12736.1"/>
    <property type="molecule type" value="Genomic_DNA"/>
</dbReference>
<dbReference type="Proteomes" id="UP000630086">
    <property type="component" value="Unassembled WGS sequence"/>
</dbReference>